<evidence type="ECO:0000256" key="2">
    <source>
        <dbReference type="ARBA" id="ARBA00008000"/>
    </source>
</evidence>
<organism evidence="9 10">
    <name type="scientific">Archaeoglobus sulfaticallidus PM70-1</name>
    <dbReference type="NCBI Taxonomy" id="387631"/>
    <lineage>
        <taxon>Archaea</taxon>
        <taxon>Methanobacteriati</taxon>
        <taxon>Methanobacteriota</taxon>
        <taxon>Archaeoglobi</taxon>
        <taxon>Archaeoglobales</taxon>
        <taxon>Archaeoglobaceae</taxon>
        <taxon>Archaeoglobus</taxon>
    </lineage>
</organism>
<dbReference type="Proteomes" id="UP000013307">
    <property type="component" value="Chromosome"/>
</dbReference>
<evidence type="ECO:0000313" key="10">
    <source>
        <dbReference type="Proteomes" id="UP000013307"/>
    </source>
</evidence>
<dbReference type="PANTHER" id="PTHR11748">
    <property type="entry name" value="D-LACTATE DEHYDROGENASE"/>
    <property type="match status" value="1"/>
</dbReference>
<evidence type="ECO:0000256" key="1">
    <source>
        <dbReference type="ARBA" id="ARBA00001974"/>
    </source>
</evidence>
<proteinExistence type="inferred from homology"/>
<sequence length="430" mass="49236">METLEKFQYDLKKNLSRVSFDYHERKVYSHDISVLPEYIEKIACRDAEAIVQPQSVEEVLEILKLSKKYSKPIVPRGSATSGYGGVIPYFGGIVVDFSRMYKFEINEDEKTFIAEPGAVWWDVEKRANKKGLSLRVYPTSALSSTVGGWIAQGGVGIGSMMFGGIKDCVERLQVADFNGLRFVEENELKYYVGMEGTTGLITSAKLRLMEYKEKIPVGLEIKDFNDIKRLNAYSAVFFSSGYIRMINEAEGSDYEEKDVLIAVFLDRAEVNGFDAKDFWEERFYPMRVKRKWPSIVMTEILMPLENLENYCKIIGKELKGRDFGIQIHFCKEGGRILGNVIIILASDENDRRFTKDWRKSMKLLKMGLKLSGKPYSTGMFLSHLSKKYLKDYEELLRFKKSVDPDNLLNPGKIFPAGKLPRIMKLAEIFA</sequence>
<dbReference type="InterPro" id="IPR016169">
    <property type="entry name" value="FAD-bd_PCMH_sub2"/>
</dbReference>
<evidence type="ECO:0000259" key="8">
    <source>
        <dbReference type="PROSITE" id="PS51387"/>
    </source>
</evidence>
<dbReference type="OrthoDB" id="26910at2157"/>
<dbReference type="STRING" id="387631.Asulf_01640"/>
<keyword evidence="10" id="KW-1185">Reference proteome</keyword>
<dbReference type="InterPro" id="IPR006094">
    <property type="entry name" value="Oxid_FAD_bind_N"/>
</dbReference>
<dbReference type="GeneID" id="15393275"/>
<dbReference type="KEGG" id="ast:Asulf_01640"/>
<comment type="similarity">
    <text evidence="2">Belongs to the FAD-binding oxidoreductase/transferase type 4 family.</text>
</comment>
<dbReference type="Pfam" id="PF01565">
    <property type="entry name" value="FAD_binding_4"/>
    <property type="match status" value="1"/>
</dbReference>
<evidence type="ECO:0000313" key="9">
    <source>
        <dbReference type="EMBL" id="AGK61615.1"/>
    </source>
</evidence>
<dbReference type="SUPFAM" id="SSF55103">
    <property type="entry name" value="FAD-linked oxidases, C-terminal domain"/>
    <property type="match status" value="1"/>
</dbReference>
<dbReference type="eggNOG" id="arCOG00340">
    <property type="taxonomic scope" value="Archaea"/>
</dbReference>
<dbReference type="InterPro" id="IPR016164">
    <property type="entry name" value="FAD-linked_Oxase-like_C"/>
</dbReference>
<comment type="cofactor">
    <cofactor evidence="1">
        <name>FAD</name>
        <dbReference type="ChEBI" id="CHEBI:57692"/>
    </cofactor>
</comment>
<dbReference type="GO" id="GO:0016491">
    <property type="term" value="F:oxidoreductase activity"/>
    <property type="evidence" value="ECO:0007669"/>
    <property type="project" value="UniProtKB-KW"/>
</dbReference>
<dbReference type="PANTHER" id="PTHR11748:SF111">
    <property type="entry name" value="D-LACTATE DEHYDROGENASE, MITOCHONDRIAL-RELATED"/>
    <property type="match status" value="1"/>
</dbReference>
<keyword evidence="4" id="KW-0274">FAD</keyword>
<dbReference type="EC" id="1.1.2.4" evidence="7"/>
<dbReference type="Gene3D" id="3.30.465.10">
    <property type="match status" value="1"/>
</dbReference>
<dbReference type="PROSITE" id="PS51387">
    <property type="entry name" value="FAD_PCMH"/>
    <property type="match status" value="1"/>
</dbReference>
<keyword evidence="5" id="KW-0809">Transit peptide</keyword>
<dbReference type="InterPro" id="IPR016166">
    <property type="entry name" value="FAD-bd_PCMH"/>
</dbReference>
<feature type="domain" description="FAD-binding PCMH-type" evidence="8">
    <location>
        <begin position="42"/>
        <end position="211"/>
    </location>
</feature>
<dbReference type="RefSeq" id="WP_015591213.1">
    <property type="nucleotide sequence ID" value="NC_021169.1"/>
</dbReference>
<dbReference type="Pfam" id="PF02913">
    <property type="entry name" value="FAD-oxidase_C"/>
    <property type="match status" value="1"/>
</dbReference>
<evidence type="ECO:0000256" key="3">
    <source>
        <dbReference type="ARBA" id="ARBA00022630"/>
    </source>
</evidence>
<evidence type="ECO:0000256" key="7">
    <source>
        <dbReference type="ARBA" id="ARBA00038897"/>
    </source>
</evidence>
<dbReference type="HOGENOM" id="CLU_017779_9_2_2"/>
<evidence type="ECO:0000256" key="4">
    <source>
        <dbReference type="ARBA" id="ARBA00022827"/>
    </source>
</evidence>
<evidence type="ECO:0000256" key="6">
    <source>
        <dbReference type="ARBA" id="ARBA00023002"/>
    </source>
</evidence>
<accession>N0BMW6</accession>
<dbReference type="AlphaFoldDB" id="N0BMW6"/>
<dbReference type="GO" id="GO:0071949">
    <property type="term" value="F:FAD binding"/>
    <property type="evidence" value="ECO:0007669"/>
    <property type="project" value="InterPro"/>
</dbReference>
<reference evidence="9 10" key="1">
    <citation type="journal article" date="2013" name="Genome Announc.">
        <title>Complete Genome Sequence of the Thermophilic and Facultatively Chemolithoautotrophic Sulfate Reducer Archaeoglobus sulfaticallidus Strain PM70-1T.</title>
        <authorList>
            <person name="Stokke R."/>
            <person name="Hocking W.P."/>
            <person name="Steinsbu B.O."/>
            <person name="Steen I.H."/>
        </authorList>
    </citation>
    <scope>NUCLEOTIDE SEQUENCE [LARGE SCALE GENOMIC DNA]</scope>
    <source>
        <strain evidence="9">PM70-1</strain>
    </source>
</reference>
<evidence type="ECO:0000256" key="5">
    <source>
        <dbReference type="ARBA" id="ARBA00022946"/>
    </source>
</evidence>
<gene>
    <name evidence="9" type="ORF">Asulf_01640</name>
</gene>
<name>N0BMW6_9EURY</name>
<keyword evidence="6" id="KW-0560">Oxidoreductase</keyword>
<dbReference type="InterPro" id="IPR004113">
    <property type="entry name" value="FAD-bd_oxidored_4_C"/>
</dbReference>
<dbReference type="SUPFAM" id="SSF56176">
    <property type="entry name" value="FAD-binding/transporter-associated domain-like"/>
    <property type="match status" value="1"/>
</dbReference>
<keyword evidence="3" id="KW-0285">Flavoprotein</keyword>
<dbReference type="EMBL" id="CP005290">
    <property type="protein sequence ID" value="AGK61615.1"/>
    <property type="molecule type" value="Genomic_DNA"/>
</dbReference>
<protein>
    <recommendedName>
        <fullName evidence="7">D-lactate dehydrogenase (cytochrome)</fullName>
        <ecNumber evidence="7">1.1.2.4</ecNumber>
    </recommendedName>
</protein>
<dbReference type="InterPro" id="IPR036318">
    <property type="entry name" value="FAD-bd_PCMH-like_sf"/>
</dbReference>